<accession>A0AAD9PSM6</accession>
<dbReference type="InterPro" id="IPR027417">
    <property type="entry name" value="P-loop_NTPase"/>
</dbReference>
<dbReference type="InterPro" id="IPR051055">
    <property type="entry name" value="PIF1_helicase"/>
</dbReference>
<dbReference type="Gene3D" id="3.40.50.300">
    <property type="entry name" value="P-loop containing nucleotide triphosphate hydrolases"/>
    <property type="match status" value="1"/>
</dbReference>
<keyword evidence="2" id="KW-1185">Reference proteome</keyword>
<evidence type="ECO:0000313" key="1">
    <source>
        <dbReference type="EMBL" id="KAK2548310.1"/>
    </source>
</evidence>
<protein>
    <recommendedName>
        <fullName evidence="3">DNA helicase</fullName>
    </recommendedName>
</protein>
<name>A0AAD9PSM6_ACRCE</name>
<proteinExistence type="predicted"/>
<dbReference type="AlphaFoldDB" id="A0AAD9PSM6"/>
<dbReference type="Proteomes" id="UP001249851">
    <property type="component" value="Unassembled WGS sequence"/>
</dbReference>
<dbReference type="PANTHER" id="PTHR47642">
    <property type="entry name" value="ATP-DEPENDENT DNA HELICASE"/>
    <property type="match status" value="1"/>
</dbReference>
<gene>
    <name evidence="1" type="ORF">P5673_031544</name>
</gene>
<organism evidence="1 2">
    <name type="scientific">Acropora cervicornis</name>
    <name type="common">Staghorn coral</name>
    <dbReference type="NCBI Taxonomy" id="6130"/>
    <lineage>
        <taxon>Eukaryota</taxon>
        <taxon>Metazoa</taxon>
        <taxon>Cnidaria</taxon>
        <taxon>Anthozoa</taxon>
        <taxon>Hexacorallia</taxon>
        <taxon>Scleractinia</taxon>
        <taxon>Astrocoeniina</taxon>
        <taxon>Acroporidae</taxon>
        <taxon>Acropora</taxon>
    </lineage>
</organism>
<evidence type="ECO:0008006" key="3">
    <source>
        <dbReference type="Google" id="ProtNLM"/>
    </source>
</evidence>
<reference evidence="1" key="2">
    <citation type="journal article" date="2023" name="Science">
        <title>Genomic signatures of disease resistance in endangered staghorn corals.</title>
        <authorList>
            <person name="Vollmer S.V."/>
            <person name="Selwyn J.D."/>
            <person name="Despard B.A."/>
            <person name="Roesel C.L."/>
        </authorList>
    </citation>
    <scope>NUCLEOTIDE SEQUENCE</scope>
    <source>
        <strain evidence="1">K2</strain>
    </source>
</reference>
<evidence type="ECO:0000313" key="2">
    <source>
        <dbReference type="Proteomes" id="UP001249851"/>
    </source>
</evidence>
<dbReference type="EMBL" id="JARQWQ010000150">
    <property type="protein sequence ID" value="KAK2548310.1"/>
    <property type="molecule type" value="Genomic_DNA"/>
</dbReference>
<sequence length="457" mass="52216">MKMLKMKALVMIVIPDIQESNCQKHVIRREIFDLPHALKALEWFETSSTVEDKPKFFDLNELECRLLTPKIAFQKLTQAPRGRQLKLHGNIVHVPVDVTHPVSMLPWLESQTAAGFLEECELQHILNIDPAERNRPLSVFRDTVNIVKKMQWLQLLRILGQLVGHKQYTDEELENFNWEDRRRFIQSSNIQLARDSGKLVNVEISAQEAVYIVLQLPLRKASQQIVFINTSLPDEKLWNSLPSEVRLSPSLSSFKDNVSKHLKFPTRNHVNYLFYTGDDSGIPLVDLNTEPLLVNELQDHEYRHLVHSLNKEQKEGKSNVTKALYQVALKYYNSRAGDNFAEFKALMLASTGKAAYNIKGNTIHSALAIPACQSLKIYKPLDSSRLSTLRCKLGVVKLIFIDEISMKSKVNDFNSEAHNALSGTKYSIMAQDGVIGVQSQELLFIRDNSCRQLHSFL</sequence>
<reference evidence="1" key="1">
    <citation type="journal article" date="2023" name="G3 (Bethesda)">
        <title>Whole genome assembly and annotation of the endangered Caribbean coral Acropora cervicornis.</title>
        <authorList>
            <person name="Selwyn J.D."/>
            <person name="Vollmer S.V."/>
        </authorList>
    </citation>
    <scope>NUCLEOTIDE SEQUENCE</scope>
    <source>
        <strain evidence="1">K2</strain>
    </source>
</reference>
<comment type="caution">
    <text evidence="1">The sequence shown here is derived from an EMBL/GenBank/DDBJ whole genome shotgun (WGS) entry which is preliminary data.</text>
</comment>